<reference evidence="1" key="1">
    <citation type="submission" date="2020-04" db="EMBL/GenBank/DDBJ databases">
        <authorList>
            <person name="Zhang T."/>
        </authorList>
    </citation>
    <scope>NUCLEOTIDE SEQUENCE</scope>
    <source>
        <strain evidence="1">HKST-UBA10</strain>
    </source>
</reference>
<sequence>MESKVTAYKCPKCHGKGRTKEGKSIFKSWMPCDNCMGVGYLGTDEVYQYYLERGTDGKYRVKDIKQDRFFAEEALREEKIQF</sequence>
<dbReference type="InterPro" id="IPR036410">
    <property type="entry name" value="HSP_DnaJ_Cys-rich_dom_sf"/>
</dbReference>
<organism evidence="1 2">
    <name type="scientific">Candidatus Dojkabacteria bacterium</name>
    <dbReference type="NCBI Taxonomy" id="2099670"/>
    <lineage>
        <taxon>Bacteria</taxon>
        <taxon>Candidatus Dojkabacteria</taxon>
    </lineage>
</organism>
<dbReference type="SUPFAM" id="SSF57938">
    <property type="entry name" value="DnaJ/Hsp40 cysteine-rich domain"/>
    <property type="match status" value="1"/>
</dbReference>
<evidence type="ECO:0000313" key="2">
    <source>
        <dbReference type="Proteomes" id="UP000782843"/>
    </source>
</evidence>
<name>A0A955RI82_9BACT</name>
<gene>
    <name evidence="1" type="ORF">KC660_03460</name>
</gene>
<dbReference type="EMBL" id="JAGQLG010000132">
    <property type="protein sequence ID" value="MCA9382437.1"/>
    <property type="molecule type" value="Genomic_DNA"/>
</dbReference>
<evidence type="ECO:0000313" key="1">
    <source>
        <dbReference type="EMBL" id="MCA9382437.1"/>
    </source>
</evidence>
<feature type="non-terminal residue" evidence="1">
    <location>
        <position position="82"/>
    </location>
</feature>
<reference evidence="1" key="2">
    <citation type="journal article" date="2021" name="Microbiome">
        <title>Successional dynamics and alternative stable states in a saline activated sludge microbial community over 9 years.</title>
        <authorList>
            <person name="Wang Y."/>
            <person name="Ye J."/>
            <person name="Ju F."/>
            <person name="Liu L."/>
            <person name="Boyd J.A."/>
            <person name="Deng Y."/>
            <person name="Parks D.H."/>
            <person name="Jiang X."/>
            <person name="Yin X."/>
            <person name="Woodcroft B.J."/>
            <person name="Tyson G.W."/>
            <person name="Hugenholtz P."/>
            <person name="Polz M.F."/>
            <person name="Zhang T."/>
        </authorList>
    </citation>
    <scope>NUCLEOTIDE SEQUENCE</scope>
    <source>
        <strain evidence="1">HKST-UBA10</strain>
    </source>
</reference>
<dbReference type="Proteomes" id="UP000782843">
    <property type="component" value="Unassembled WGS sequence"/>
</dbReference>
<comment type="caution">
    <text evidence="1">The sequence shown here is derived from an EMBL/GenBank/DDBJ whole genome shotgun (WGS) entry which is preliminary data.</text>
</comment>
<dbReference type="Gene3D" id="2.10.230.10">
    <property type="entry name" value="Heat shock protein DnaJ, cysteine-rich domain"/>
    <property type="match status" value="1"/>
</dbReference>
<accession>A0A955RI82</accession>
<protein>
    <submittedName>
        <fullName evidence="1">Uncharacterized protein</fullName>
    </submittedName>
</protein>
<proteinExistence type="predicted"/>
<dbReference type="AlphaFoldDB" id="A0A955RI82"/>